<evidence type="ECO:0000256" key="3">
    <source>
        <dbReference type="ARBA" id="ARBA00023002"/>
    </source>
</evidence>
<evidence type="ECO:0000256" key="2">
    <source>
        <dbReference type="ARBA" id="ARBA00012400"/>
    </source>
</evidence>
<reference evidence="8" key="1">
    <citation type="submission" date="2017-02" db="EMBL/GenBank/DDBJ databases">
        <authorList>
            <person name="Dridi B."/>
        </authorList>
    </citation>
    <scope>NUCLEOTIDE SEQUENCE [LARGE SCALE GENOMIC DNA]</scope>
    <source>
        <strain evidence="8">bH819</strain>
    </source>
</reference>
<dbReference type="AlphaFoldDB" id="A0A1X6WPT2"/>
<dbReference type="SUPFAM" id="SSF75615">
    <property type="entry name" value="Siroheme synthase middle domains-like"/>
    <property type="match status" value="1"/>
</dbReference>
<organism evidence="7 8">
    <name type="scientific">Vagococcus fluvialis bH819</name>
    <dbReference type="NCBI Taxonomy" id="1255619"/>
    <lineage>
        <taxon>Bacteria</taxon>
        <taxon>Bacillati</taxon>
        <taxon>Bacillota</taxon>
        <taxon>Bacilli</taxon>
        <taxon>Lactobacillales</taxon>
        <taxon>Enterococcaceae</taxon>
        <taxon>Vagococcus</taxon>
    </lineage>
</organism>
<dbReference type="PANTHER" id="PTHR35330">
    <property type="entry name" value="SIROHEME BIOSYNTHESIS PROTEIN MET8"/>
    <property type="match status" value="1"/>
</dbReference>
<protein>
    <recommendedName>
        <fullName evidence="2">precorrin-2 dehydrogenase</fullName>
        <ecNumber evidence="2">1.3.1.76</ecNumber>
    </recommendedName>
</protein>
<dbReference type="SUPFAM" id="SSF51735">
    <property type="entry name" value="NAD(P)-binding Rossmann-fold domains"/>
    <property type="match status" value="1"/>
</dbReference>
<dbReference type="GO" id="GO:0004325">
    <property type="term" value="F:ferrochelatase activity"/>
    <property type="evidence" value="ECO:0007669"/>
    <property type="project" value="InterPro"/>
</dbReference>
<keyword evidence="5" id="KW-0627">Porphyrin biosynthesis</keyword>
<dbReference type="UniPathway" id="UPA00262">
    <property type="reaction ID" value="UER00222"/>
</dbReference>
<comment type="catalytic activity">
    <reaction evidence="6">
        <text>precorrin-2 + NAD(+) = sirohydrochlorin + NADH + 2 H(+)</text>
        <dbReference type="Rhea" id="RHEA:15613"/>
        <dbReference type="ChEBI" id="CHEBI:15378"/>
        <dbReference type="ChEBI" id="CHEBI:57540"/>
        <dbReference type="ChEBI" id="CHEBI:57945"/>
        <dbReference type="ChEBI" id="CHEBI:58351"/>
        <dbReference type="ChEBI" id="CHEBI:58827"/>
        <dbReference type="EC" id="1.3.1.76"/>
    </reaction>
</comment>
<dbReference type="EMBL" id="FWFD01000013">
    <property type="protein sequence ID" value="SLM86242.1"/>
    <property type="molecule type" value="Genomic_DNA"/>
</dbReference>
<evidence type="ECO:0000313" key="8">
    <source>
        <dbReference type="Proteomes" id="UP000195918"/>
    </source>
</evidence>
<proteinExistence type="predicted"/>
<evidence type="ECO:0000256" key="1">
    <source>
        <dbReference type="ARBA" id="ARBA00005010"/>
    </source>
</evidence>
<dbReference type="NCBIfam" id="TIGR01470">
    <property type="entry name" value="cysG_Nterm"/>
    <property type="match status" value="1"/>
</dbReference>
<comment type="pathway">
    <text evidence="1">Porphyrin-containing compound metabolism; siroheme biosynthesis; sirohydrochlorin from precorrin-2: step 1/1.</text>
</comment>
<dbReference type="RefSeq" id="WP_179203845.1">
    <property type="nucleotide sequence ID" value="NZ_FWFD01000013.1"/>
</dbReference>
<dbReference type="Proteomes" id="UP000195918">
    <property type="component" value="Unassembled WGS sequence"/>
</dbReference>
<dbReference type="InterPro" id="IPR036291">
    <property type="entry name" value="NAD(P)-bd_dom_sf"/>
</dbReference>
<dbReference type="GO" id="GO:0043115">
    <property type="term" value="F:precorrin-2 dehydrogenase activity"/>
    <property type="evidence" value="ECO:0007669"/>
    <property type="project" value="UniProtKB-EC"/>
</dbReference>
<dbReference type="EC" id="1.3.1.76" evidence="2"/>
<name>A0A1X6WPT2_9ENTE</name>
<dbReference type="PANTHER" id="PTHR35330:SF1">
    <property type="entry name" value="SIROHEME BIOSYNTHESIS PROTEIN MET8"/>
    <property type="match status" value="1"/>
</dbReference>
<keyword evidence="4" id="KW-0520">NAD</keyword>
<sequence>MYPITVNLKNKQVLIIGGGKIAARKIKGLLGEGAHITIVSPSLHSEIDEKCVTWLKKEYESTDITPKIQLIFACTDDKVLNEQVLNDALPSQLVNVVSNKETSDFYNMSMIKHQGLKIGISTEGASPLVAKETRIKLQEWLKNKEE</sequence>
<evidence type="ECO:0000256" key="4">
    <source>
        <dbReference type="ARBA" id="ARBA00023027"/>
    </source>
</evidence>
<keyword evidence="3 7" id="KW-0560">Oxidoreductase</keyword>
<dbReference type="InterPro" id="IPR006367">
    <property type="entry name" value="Sirohaem_synthase_N"/>
</dbReference>
<evidence type="ECO:0000256" key="6">
    <source>
        <dbReference type="ARBA" id="ARBA00047561"/>
    </source>
</evidence>
<keyword evidence="8" id="KW-1185">Reference proteome</keyword>
<accession>A0A1X6WPT2</accession>
<dbReference type="GO" id="GO:0019354">
    <property type="term" value="P:siroheme biosynthetic process"/>
    <property type="evidence" value="ECO:0007669"/>
    <property type="project" value="UniProtKB-UniPathway"/>
</dbReference>
<dbReference type="Gene3D" id="3.40.50.720">
    <property type="entry name" value="NAD(P)-binding Rossmann-like Domain"/>
    <property type="match status" value="1"/>
</dbReference>
<dbReference type="Pfam" id="PF13241">
    <property type="entry name" value="NAD_binding_7"/>
    <property type="match status" value="1"/>
</dbReference>
<evidence type="ECO:0000313" key="7">
    <source>
        <dbReference type="EMBL" id="SLM86242.1"/>
    </source>
</evidence>
<gene>
    <name evidence="7" type="ORF">FM121_09140</name>
</gene>
<dbReference type="InterPro" id="IPR028161">
    <property type="entry name" value="Met8-like"/>
</dbReference>
<evidence type="ECO:0000256" key="5">
    <source>
        <dbReference type="ARBA" id="ARBA00023244"/>
    </source>
</evidence>